<evidence type="ECO:0000313" key="6">
    <source>
        <dbReference type="Proteomes" id="UP001279734"/>
    </source>
</evidence>
<dbReference type="AlphaFoldDB" id="A0AAD3P2E5"/>
<evidence type="ECO:0000256" key="2">
    <source>
        <dbReference type="ARBA" id="ARBA00022679"/>
    </source>
</evidence>
<name>A0AAD3P2E5_NEPGR</name>
<keyword evidence="2 3" id="KW-0808">Transferase</keyword>
<dbReference type="Pfam" id="PF00201">
    <property type="entry name" value="UDPGT"/>
    <property type="match status" value="1"/>
</dbReference>
<dbReference type="EC" id="2.4.1.-" evidence="4"/>
<comment type="similarity">
    <text evidence="1 3">Belongs to the UDP-glycosyltransferase family.</text>
</comment>
<dbReference type="PROSITE" id="PS00375">
    <property type="entry name" value="UDPGT"/>
    <property type="match status" value="1"/>
</dbReference>
<dbReference type="PANTHER" id="PTHR48047:SF51">
    <property type="entry name" value="GLYCOSYLTRANSFERASE"/>
    <property type="match status" value="1"/>
</dbReference>
<protein>
    <recommendedName>
        <fullName evidence="4">Glycosyltransferase</fullName>
        <ecNumber evidence="4">2.4.1.-</ecNumber>
    </recommendedName>
</protein>
<reference evidence="5" key="1">
    <citation type="submission" date="2023-05" db="EMBL/GenBank/DDBJ databases">
        <title>Nepenthes gracilis genome sequencing.</title>
        <authorList>
            <person name="Fukushima K."/>
        </authorList>
    </citation>
    <scope>NUCLEOTIDE SEQUENCE</scope>
    <source>
        <strain evidence="5">SING2019-196</strain>
    </source>
</reference>
<dbReference type="GO" id="GO:0035251">
    <property type="term" value="F:UDP-glucosyltransferase activity"/>
    <property type="evidence" value="ECO:0007669"/>
    <property type="project" value="TreeGrafter"/>
</dbReference>
<evidence type="ECO:0000313" key="5">
    <source>
        <dbReference type="EMBL" id="GMG99339.1"/>
    </source>
</evidence>
<dbReference type="Gene3D" id="3.40.50.2000">
    <property type="entry name" value="Glycogen Phosphorylase B"/>
    <property type="match status" value="2"/>
</dbReference>
<keyword evidence="6" id="KW-1185">Reference proteome</keyword>
<proteinExistence type="inferred from homology"/>
<evidence type="ECO:0000256" key="3">
    <source>
        <dbReference type="RuleBase" id="RU003718"/>
    </source>
</evidence>
<dbReference type="CDD" id="cd03784">
    <property type="entry name" value="GT1_Gtf-like"/>
    <property type="match status" value="1"/>
</dbReference>
<evidence type="ECO:0000256" key="1">
    <source>
        <dbReference type="ARBA" id="ARBA00009995"/>
    </source>
</evidence>
<keyword evidence="3" id="KW-0328">Glycosyltransferase</keyword>
<dbReference type="InterPro" id="IPR002213">
    <property type="entry name" value="UDP_glucos_trans"/>
</dbReference>
<accession>A0AAD3P2E5</accession>
<evidence type="ECO:0000256" key="4">
    <source>
        <dbReference type="RuleBase" id="RU362057"/>
    </source>
</evidence>
<organism evidence="5 6">
    <name type="scientific">Nepenthes gracilis</name>
    <name type="common">Slender pitcher plant</name>
    <dbReference type="NCBI Taxonomy" id="150966"/>
    <lineage>
        <taxon>Eukaryota</taxon>
        <taxon>Viridiplantae</taxon>
        <taxon>Streptophyta</taxon>
        <taxon>Embryophyta</taxon>
        <taxon>Tracheophyta</taxon>
        <taxon>Spermatophyta</taxon>
        <taxon>Magnoliopsida</taxon>
        <taxon>eudicotyledons</taxon>
        <taxon>Gunneridae</taxon>
        <taxon>Pentapetalae</taxon>
        <taxon>Caryophyllales</taxon>
        <taxon>Nepenthaceae</taxon>
        <taxon>Nepenthes</taxon>
    </lineage>
</organism>
<gene>
    <name evidence="5" type="ORF">Nepgr_001179</name>
</gene>
<dbReference type="EMBL" id="BSYO01000001">
    <property type="protein sequence ID" value="GMG99339.1"/>
    <property type="molecule type" value="Genomic_DNA"/>
</dbReference>
<dbReference type="InterPro" id="IPR035595">
    <property type="entry name" value="UDP_glycos_trans_CS"/>
</dbReference>
<dbReference type="PANTHER" id="PTHR48047">
    <property type="entry name" value="GLYCOSYLTRANSFERASE"/>
    <property type="match status" value="1"/>
</dbReference>
<dbReference type="FunFam" id="3.40.50.2000:FF:000107">
    <property type="entry name" value="Glycosyltransferase"/>
    <property type="match status" value="1"/>
</dbReference>
<comment type="caution">
    <text evidence="5">The sequence shown here is derived from an EMBL/GenBank/DDBJ whole genome shotgun (WGS) entry which is preliminary data.</text>
</comment>
<dbReference type="SUPFAM" id="SSF53756">
    <property type="entry name" value="UDP-Glycosyltransferase/glycogen phosphorylase"/>
    <property type="match status" value="1"/>
</dbReference>
<sequence length="494" mass="54951">MAAAAPVHVLLFPFMSKGHTIPLLHLTRVLLLRCPQANVTIFTTPGNKAFIFRSLSDLLNSGGGISIIDLPFPSSIPGIPSGVESTDQLPTISLFLSFATAAKLLQPHFEDALQNLLSKHHHHRPCTFLISDGFLHWTLQSASKFNIPRFVFYGMGGYALTLSTVVSQRGLLSGPESDDEPITVPDFPWIKLTRNDFEHPFNMRQPKGPHFDFVVEMGMASASSYGMVVNSFYELEHQFVDYWNAKLLPRAWCVGPLCLAEKKPKSEAHEKPTWLDWLDQKLAQGRSVLYVAFGTQAEVSNEQLREIAIGLEKSEVDFLWAVSKRGEQQQTIIDGFEEKVVKNEGRGLVVREWVEQRQILGHESVKGFLSHCGWNSVVESICAKVPILAWPMMAEQHLNARIVVEEIKVGVRVETWNGSVRGFVRWEGLEKTVRELMEGETGKAVRKKVAEVGQMASNAMEEGGSSRHALDLLLHELQAQCTNSADSTGKGPAS</sequence>
<dbReference type="Proteomes" id="UP001279734">
    <property type="component" value="Unassembled WGS sequence"/>
</dbReference>